<accession>A0A3B0YF00</accession>
<dbReference type="SUPFAM" id="SSF55229">
    <property type="entry name" value="Cell division protein MinE topological specificity domain"/>
    <property type="match status" value="1"/>
</dbReference>
<dbReference type="HAMAP" id="MF_00262">
    <property type="entry name" value="MinE"/>
    <property type="match status" value="1"/>
</dbReference>
<gene>
    <name evidence="2" type="ORF">MNBD_GAMMA12-3865</name>
</gene>
<keyword evidence="2" id="KW-0132">Cell division</keyword>
<dbReference type="GO" id="GO:0032955">
    <property type="term" value="P:regulation of division septum assembly"/>
    <property type="evidence" value="ECO:0007669"/>
    <property type="project" value="InterPro"/>
</dbReference>
<name>A0A3B0YF00_9ZZZZ</name>
<comment type="similarity">
    <text evidence="1">Belongs to the MinE family.</text>
</comment>
<keyword evidence="2" id="KW-0131">Cell cycle</keyword>
<dbReference type="Pfam" id="PF03776">
    <property type="entry name" value="MinE"/>
    <property type="match status" value="1"/>
</dbReference>
<dbReference type="AlphaFoldDB" id="A0A3B0YF00"/>
<dbReference type="NCBIfam" id="TIGR01215">
    <property type="entry name" value="minE"/>
    <property type="match status" value="1"/>
</dbReference>
<evidence type="ECO:0000313" key="2">
    <source>
        <dbReference type="EMBL" id="VAW78001.1"/>
    </source>
</evidence>
<dbReference type="EMBL" id="UOFL01000143">
    <property type="protein sequence ID" value="VAW78001.1"/>
    <property type="molecule type" value="Genomic_DNA"/>
</dbReference>
<dbReference type="InterPro" id="IPR005527">
    <property type="entry name" value="MinE"/>
</dbReference>
<dbReference type="GO" id="GO:0042802">
    <property type="term" value="F:identical protein binding"/>
    <property type="evidence" value="ECO:0007669"/>
    <property type="project" value="UniProtKB-ARBA"/>
</dbReference>
<dbReference type="FunFam" id="3.30.1070.10:FF:000001">
    <property type="entry name" value="Cell division topological specificity factor"/>
    <property type="match status" value="1"/>
</dbReference>
<dbReference type="NCBIfam" id="NF001422">
    <property type="entry name" value="PRK00296.1"/>
    <property type="match status" value="1"/>
</dbReference>
<reference evidence="2" key="1">
    <citation type="submission" date="2018-06" db="EMBL/GenBank/DDBJ databases">
        <authorList>
            <person name="Zhirakovskaya E."/>
        </authorList>
    </citation>
    <scope>NUCLEOTIDE SEQUENCE</scope>
</reference>
<evidence type="ECO:0000256" key="1">
    <source>
        <dbReference type="ARBA" id="ARBA00008168"/>
    </source>
</evidence>
<dbReference type="Gene3D" id="3.30.1070.10">
    <property type="entry name" value="Cell division topological specificity factor MinE"/>
    <property type="match status" value="1"/>
</dbReference>
<dbReference type="GO" id="GO:0051301">
    <property type="term" value="P:cell division"/>
    <property type="evidence" value="ECO:0007669"/>
    <property type="project" value="UniProtKB-KW"/>
</dbReference>
<dbReference type="InterPro" id="IPR036707">
    <property type="entry name" value="MinE_sf"/>
</dbReference>
<proteinExistence type="inferred from homology"/>
<organism evidence="2">
    <name type="scientific">hydrothermal vent metagenome</name>
    <dbReference type="NCBI Taxonomy" id="652676"/>
    <lineage>
        <taxon>unclassified sequences</taxon>
        <taxon>metagenomes</taxon>
        <taxon>ecological metagenomes</taxon>
    </lineage>
</organism>
<protein>
    <submittedName>
        <fullName evidence="2">Cell division topological specificity factor MinE</fullName>
    </submittedName>
</protein>
<sequence>MRLLDYFRSSKCSSASKAKERLQVIIAHGRTSLNSPDYFPKLKQELLAVIQKYTKADIDSVQVTMEKEGNYEILELNVTIPND</sequence>